<comment type="caution">
    <text evidence="10">The sequence shown here is derived from an EMBL/GenBank/DDBJ whole genome shotgun (WGS) entry which is preliminary data.</text>
</comment>
<feature type="transmembrane region" description="Helical" evidence="8">
    <location>
        <begin position="419"/>
        <end position="440"/>
    </location>
</feature>
<dbReference type="CDD" id="cd17318">
    <property type="entry name" value="MFS_SLC17"/>
    <property type="match status" value="1"/>
</dbReference>
<reference evidence="10 11" key="1">
    <citation type="submission" date="2024-02" db="EMBL/GenBank/DDBJ databases">
        <title>Chromosome-scale genome assembly of the rough periwinkle Littorina saxatilis.</title>
        <authorList>
            <person name="De Jode A."/>
            <person name="Faria R."/>
            <person name="Formenti G."/>
            <person name="Sims Y."/>
            <person name="Smith T.P."/>
            <person name="Tracey A."/>
            <person name="Wood J.M.D."/>
            <person name="Zagrodzka Z.B."/>
            <person name="Johannesson K."/>
            <person name="Butlin R.K."/>
            <person name="Leder E.H."/>
        </authorList>
    </citation>
    <scope>NUCLEOTIDE SEQUENCE [LARGE SCALE GENOMIC DNA]</scope>
    <source>
        <strain evidence="10">Snail1</strain>
        <tissue evidence="10">Muscle</tissue>
    </source>
</reference>
<dbReference type="GO" id="GO:0016020">
    <property type="term" value="C:membrane"/>
    <property type="evidence" value="ECO:0007669"/>
    <property type="project" value="UniProtKB-SubCell"/>
</dbReference>
<evidence type="ECO:0000256" key="4">
    <source>
        <dbReference type="ARBA" id="ARBA00022847"/>
    </source>
</evidence>
<evidence type="ECO:0000313" key="10">
    <source>
        <dbReference type="EMBL" id="KAK7092725.1"/>
    </source>
</evidence>
<evidence type="ECO:0000259" key="9">
    <source>
        <dbReference type="PROSITE" id="PS50850"/>
    </source>
</evidence>
<feature type="transmembrane region" description="Helical" evidence="8">
    <location>
        <begin position="320"/>
        <end position="347"/>
    </location>
</feature>
<dbReference type="EMBL" id="JBAMIC010000021">
    <property type="protein sequence ID" value="KAK7092725.1"/>
    <property type="molecule type" value="Genomic_DNA"/>
</dbReference>
<keyword evidence="6 8" id="KW-0472">Membrane</keyword>
<feature type="transmembrane region" description="Helical" evidence="8">
    <location>
        <begin position="229"/>
        <end position="248"/>
    </location>
</feature>
<evidence type="ECO:0000256" key="3">
    <source>
        <dbReference type="ARBA" id="ARBA00022692"/>
    </source>
</evidence>
<keyword evidence="11" id="KW-1185">Reference proteome</keyword>
<evidence type="ECO:0000256" key="1">
    <source>
        <dbReference type="ARBA" id="ARBA00004141"/>
    </source>
</evidence>
<organism evidence="10 11">
    <name type="scientific">Littorina saxatilis</name>
    <dbReference type="NCBI Taxonomy" id="31220"/>
    <lineage>
        <taxon>Eukaryota</taxon>
        <taxon>Metazoa</taxon>
        <taxon>Spiralia</taxon>
        <taxon>Lophotrochozoa</taxon>
        <taxon>Mollusca</taxon>
        <taxon>Gastropoda</taxon>
        <taxon>Caenogastropoda</taxon>
        <taxon>Littorinimorpha</taxon>
        <taxon>Littorinoidea</taxon>
        <taxon>Littorinidae</taxon>
        <taxon>Littorina</taxon>
    </lineage>
</organism>
<feature type="transmembrane region" description="Helical" evidence="8">
    <location>
        <begin position="122"/>
        <end position="150"/>
    </location>
</feature>
<feature type="transmembrane region" description="Helical" evidence="8">
    <location>
        <begin position="587"/>
        <end position="606"/>
    </location>
</feature>
<dbReference type="PANTHER" id="PTHR11662">
    <property type="entry name" value="SOLUTE CARRIER FAMILY 17"/>
    <property type="match status" value="1"/>
</dbReference>
<dbReference type="Gene3D" id="1.20.1250.20">
    <property type="entry name" value="MFS general substrate transporter like domains"/>
    <property type="match status" value="2"/>
</dbReference>
<feature type="compositionally biased region" description="Polar residues" evidence="7">
    <location>
        <begin position="9"/>
        <end position="21"/>
    </location>
</feature>
<dbReference type="PROSITE" id="PS50850">
    <property type="entry name" value="MFS"/>
    <property type="match status" value="1"/>
</dbReference>
<keyword evidence="5 8" id="KW-1133">Transmembrane helix</keyword>
<dbReference type="InterPro" id="IPR036259">
    <property type="entry name" value="MFS_trans_sf"/>
</dbReference>
<dbReference type="InterPro" id="IPR050382">
    <property type="entry name" value="MFS_Na/Anion_cotransporter"/>
</dbReference>
<feature type="region of interest" description="Disordered" evidence="7">
    <location>
        <begin position="1"/>
        <end position="78"/>
    </location>
</feature>
<accession>A0AAN9AUE9</accession>
<feature type="transmembrane region" description="Helical" evidence="8">
    <location>
        <begin position="494"/>
        <end position="513"/>
    </location>
</feature>
<dbReference type="GO" id="GO:0015293">
    <property type="term" value="F:symporter activity"/>
    <property type="evidence" value="ECO:0007669"/>
    <property type="project" value="UniProtKB-KW"/>
</dbReference>
<feature type="domain" description="Major facilitator superfamily (MFS) profile" evidence="9">
    <location>
        <begin position="182"/>
        <end position="611"/>
    </location>
</feature>
<evidence type="ECO:0000256" key="5">
    <source>
        <dbReference type="ARBA" id="ARBA00022989"/>
    </source>
</evidence>
<feature type="compositionally biased region" description="Basic and acidic residues" evidence="7">
    <location>
        <begin position="64"/>
        <end position="75"/>
    </location>
</feature>
<keyword evidence="2" id="KW-0813">Transport</keyword>
<dbReference type="Proteomes" id="UP001374579">
    <property type="component" value="Unassembled WGS sequence"/>
</dbReference>
<evidence type="ECO:0000313" key="11">
    <source>
        <dbReference type="Proteomes" id="UP001374579"/>
    </source>
</evidence>
<gene>
    <name evidence="10" type="ORF">V1264_008426</name>
</gene>
<sequence length="675" mass="74038">MSSPDDKSLNSPTKLGSNPKVSASSPKSPKSPSSDTSADSATNRRSHFTRQASSGTTSTASNPRLEHQMSRDGSVRKRRASYRRMSSFDFAHTNSLPTMVPDLKRLDSIDKSQVPWWTSQRFLLSIICFFGFVVLYAQRVNLSIAIVMMVDHEYLADVARNKSALEAALALNGSGGGARVSYNGNETGGNVSLWYGSTTMTSLTDDNEKCPEAESASKFRGEFLWDKKLQGLLLGAFFWGYMILQVVGGTVSERFGAKRVIAIGMFPVAILNLLSPVCARANPYLFLVVRVLVGLGEGVMYPAAQALWARWAPPNERSRLIGFSYAGGQFGNAIIFPIGGYLCAYGFDGGWPSVFYVIGTVGFIWCILWVIFASDSPEQNRFISDIEKKYIQFSIGERSHAISKRRSTPWKAIFTSRGMWAIIVAHMCGNYGAYMLLTQIPTYMKEVLKFDIKANGVFSMLPYLTFWFFITVSGMIADCLISKEILSVAWTRKLMASIGTIGPGCFLIATGFMKCTQQMEAVVMLVFAVGLCGFHFSGYFINHGDIAPAYAGTMFGISNTAATIPGILAPFVVSALTPHGTREEWQVAFYVAAAIYFFGAVFYAIFGQGEVQPWADEEPDDTMSPGEEDETAVGFGLHEIPAVTEEEEEEETREEEAEQKMLRGVNGASAGVNPV</sequence>
<proteinExistence type="predicted"/>
<keyword evidence="4" id="KW-0769">Symport</keyword>
<name>A0AAN9AUE9_9CAEN</name>
<feature type="transmembrane region" description="Helical" evidence="8">
    <location>
        <begin position="519"/>
        <end position="541"/>
    </location>
</feature>
<protein>
    <recommendedName>
        <fullName evidence="9">Major facilitator superfamily (MFS) profile domain-containing protein</fullName>
    </recommendedName>
</protein>
<dbReference type="FunFam" id="1.20.1250.20:FF:000003">
    <property type="entry name" value="Solute carrier family 17 member 3"/>
    <property type="match status" value="1"/>
</dbReference>
<feature type="region of interest" description="Disordered" evidence="7">
    <location>
        <begin position="614"/>
        <end position="675"/>
    </location>
</feature>
<feature type="compositionally biased region" description="Low complexity" evidence="7">
    <location>
        <begin position="22"/>
        <end position="41"/>
    </location>
</feature>
<dbReference type="PANTHER" id="PTHR11662:SF399">
    <property type="entry name" value="FI19708P1-RELATED"/>
    <property type="match status" value="1"/>
</dbReference>
<feature type="compositionally biased region" description="Polar residues" evidence="7">
    <location>
        <begin position="49"/>
        <end position="62"/>
    </location>
</feature>
<evidence type="ECO:0000256" key="8">
    <source>
        <dbReference type="SAM" id="Phobius"/>
    </source>
</evidence>
<dbReference type="GO" id="GO:0006820">
    <property type="term" value="P:monoatomic anion transport"/>
    <property type="evidence" value="ECO:0007669"/>
    <property type="project" value="TreeGrafter"/>
</dbReference>
<evidence type="ECO:0000256" key="2">
    <source>
        <dbReference type="ARBA" id="ARBA00022448"/>
    </source>
</evidence>
<evidence type="ECO:0000256" key="7">
    <source>
        <dbReference type="SAM" id="MobiDB-lite"/>
    </source>
</evidence>
<feature type="compositionally biased region" description="Acidic residues" evidence="7">
    <location>
        <begin position="615"/>
        <end position="631"/>
    </location>
</feature>
<dbReference type="Pfam" id="PF07690">
    <property type="entry name" value="MFS_1"/>
    <property type="match status" value="1"/>
</dbReference>
<feature type="transmembrane region" description="Helical" evidence="8">
    <location>
        <begin position="353"/>
        <end position="372"/>
    </location>
</feature>
<dbReference type="InterPro" id="IPR011701">
    <property type="entry name" value="MFS"/>
</dbReference>
<keyword evidence="3 8" id="KW-0812">Transmembrane</keyword>
<comment type="subcellular location">
    <subcellularLocation>
        <location evidence="1">Membrane</location>
        <topology evidence="1">Multi-pass membrane protein</topology>
    </subcellularLocation>
</comment>
<feature type="transmembrane region" description="Helical" evidence="8">
    <location>
        <begin position="284"/>
        <end position="308"/>
    </location>
</feature>
<feature type="transmembrane region" description="Helical" evidence="8">
    <location>
        <begin position="260"/>
        <end position="278"/>
    </location>
</feature>
<feature type="transmembrane region" description="Helical" evidence="8">
    <location>
        <begin position="460"/>
        <end position="482"/>
    </location>
</feature>
<feature type="transmembrane region" description="Helical" evidence="8">
    <location>
        <begin position="553"/>
        <end position="575"/>
    </location>
</feature>
<dbReference type="InterPro" id="IPR020846">
    <property type="entry name" value="MFS_dom"/>
</dbReference>
<evidence type="ECO:0000256" key="6">
    <source>
        <dbReference type="ARBA" id="ARBA00023136"/>
    </source>
</evidence>
<feature type="compositionally biased region" description="Acidic residues" evidence="7">
    <location>
        <begin position="644"/>
        <end position="657"/>
    </location>
</feature>
<dbReference type="SUPFAM" id="SSF103473">
    <property type="entry name" value="MFS general substrate transporter"/>
    <property type="match status" value="1"/>
</dbReference>
<dbReference type="AlphaFoldDB" id="A0AAN9AUE9"/>